<dbReference type="InterPro" id="IPR009057">
    <property type="entry name" value="Homeodomain-like_sf"/>
</dbReference>
<organism evidence="5 6">
    <name type="scientific">Dysgonomonas capnocytophagoides</name>
    <dbReference type="NCBI Taxonomy" id="45254"/>
    <lineage>
        <taxon>Bacteria</taxon>
        <taxon>Pseudomonadati</taxon>
        <taxon>Bacteroidota</taxon>
        <taxon>Bacteroidia</taxon>
        <taxon>Bacteroidales</taxon>
        <taxon>Dysgonomonadaceae</taxon>
        <taxon>Dysgonomonas</taxon>
    </lineage>
</organism>
<keyword evidence="3" id="KW-0804">Transcription</keyword>
<dbReference type="Gene3D" id="1.10.10.60">
    <property type="entry name" value="Homeodomain-like"/>
    <property type="match status" value="2"/>
</dbReference>
<evidence type="ECO:0000256" key="2">
    <source>
        <dbReference type="ARBA" id="ARBA00023125"/>
    </source>
</evidence>
<dbReference type="PRINTS" id="PR00032">
    <property type="entry name" value="HTHARAC"/>
</dbReference>
<dbReference type="InterPro" id="IPR003313">
    <property type="entry name" value="AraC-bd"/>
</dbReference>
<dbReference type="PANTHER" id="PTHR43280">
    <property type="entry name" value="ARAC-FAMILY TRANSCRIPTIONAL REGULATOR"/>
    <property type="match status" value="1"/>
</dbReference>
<dbReference type="InterPro" id="IPR018060">
    <property type="entry name" value="HTH_AraC"/>
</dbReference>
<dbReference type="InterPro" id="IPR020449">
    <property type="entry name" value="Tscrpt_reg_AraC-type_HTH"/>
</dbReference>
<dbReference type="SUPFAM" id="SSF46689">
    <property type="entry name" value="Homeodomain-like"/>
    <property type="match status" value="2"/>
</dbReference>
<dbReference type="Pfam" id="PF12833">
    <property type="entry name" value="HTH_18"/>
    <property type="match status" value="1"/>
</dbReference>
<dbReference type="PROSITE" id="PS01124">
    <property type="entry name" value="HTH_ARAC_FAMILY_2"/>
    <property type="match status" value="1"/>
</dbReference>
<keyword evidence="6" id="KW-1185">Reference proteome</keyword>
<dbReference type="OrthoDB" id="9782911at2"/>
<feature type="domain" description="HTH araC/xylS-type" evidence="4">
    <location>
        <begin position="195"/>
        <end position="293"/>
    </location>
</feature>
<keyword evidence="1" id="KW-0805">Transcription regulation</keyword>
<evidence type="ECO:0000259" key="4">
    <source>
        <dbReference type="PROSITE" id="PS01124"/>
    </source>
</evidence>
<evidence type="ECO:0000256" key="3">
    <source>
        <dbReference type="ARBA" id="ARBA00023163"/>
    </source>
</evidence>
<keyword evidence="2" id="KW-0238">DNA-binding</keyword>
<evidence type="ECO:0000313" key="5">
    <source>
        <dbReference type="EMBL" id="TFD96774.1"/>
    </source>
</evidence>
<evidence type="ECO:0000256" key="1">
    <source>
        <dbReference type="ARBA" id="ARBA00023015"/>
    </source>
</evidence>
<evidence type="ECO:0000313" key="6">
    <source>
        <dbReference type="Proteomes" id="UP000297861"/>
    </source>
</evidence>
<dbReference type="Proteomes" id="UP000297861">
    <property type="component" value="Unassembled WGS sequence"/>
</dbReference>
<dbReference type="EMBL" id="SOML01000004">
    <property type="protein sequence ID" value="TFD96774.1"/>
    <property type="molecule type" value="Genomic_DNA"/>
</dbReference>
<dbReference type="SUPFAM" id="SSF51215">
    <property type="entry name" value="Regulatory protein AraC"/>
    <property type="match status" value="1"/>
</dbReference>
<accession>A0A4Y8L3N1</accession>
<gene>
    <name evidence="5" type="ORF">E2605_08110</name>
</gene>
<sequence length="299" mass="34872">MTEDISIHIKYLIANEQDLFWGLTVNTVGFQDVAPDSKYPMGDHPTRYLFSIEKGRVLEEYQLLYITQGEGKFTSTHQKTISVREGNMFLLFPGEWHNYSPDKSTGWNEYWIGFQGVNIDNRIHNGFFNKNKPVFNVGIREEIVQLYKQAIDIAREQRTGFQQMLAGIVNHLLGYAYSHDKYSLFEDLKVTNQINKAKIIMLENFETSILPEEVANRVNMSYSWFRRIFKQYTGFAPAQYILELKIQKSKELLTNTVLTSQEIAFAVGFDNSDYFCSTFKRKTGYTPIKYREFTQGKNL</sequence>
<dbReference type="GO" id="GO:0043565">
    <property type="term" value="F:sequence-specific DNA binding"/>
    <property type="evidence" value="ECO:0007669"/>
    <property type="project" value="InterPro"/>
</dbReference>
<name>A0A4Y8L3N1_9BACT</name>
<dbReference type="PANTHER" id="PTHR43280:SF30">
    <property type="entry name" value="MMSAB OPERON REGULATORY PROTEIN"/>
    <property type="match status" value="1"/>
</dbReference>
<comment type="caution">
    <text evidence="5">The sequence shown here is derived from an EMBL/GenBank/DDBJ whole genome shotgun (WGS) entry which is preliminary data.</text>
</comment>
<dbReference type="Pfam" id="PF02311">
    <property type="entry name" value="AraC_binding"/>
    <property type="match status" value="1"/>
</dbReference>
<dbReference type="STRING" id="1121485.GCA_000426485_02140"/>
<dbReference type="Gene3D" id="2.60.120.280">
    <property type="entry name" value="Regulatory protein AraC"/>
    <property type="match status" value="1"/>
</dbReference>
<reference evidence="5 6" key="1">
    <citation type="submission" date="2019-03" db="EMBL/GenBank/DDBJ databases">
        <title>San Antonio Military Medical Center submission to MRSN (WRAIR), pending publication.</title>
        <authorList>
            <person name="Blyth D.M."/>
            <person name="Mccarthy S.L."/>
            <person name="Schall S.E."/>
            <person name="Stam J.A."/>
            <person name="Ong A.C."/>
            <person name="Mcgann P.T."/>
        </authorList>
    </citation>
    <scope>NUCLEOTIDE SEQUENCE [LARGE SCALE GENOMIC DNA]</scope>
    <source>
        <strain evidence="5 6">MRSN571793</strain>
    </source>
</reference>
<dbReference type="InterPro" id="IPR037923">
    <property type="entry name" value="HTH-like"/>
</dbReference>
<dbReference type="SMART" id="SM00342">
    <property type="entry name" value="HTH_ARAC"/>
    <property type="match status" value="1"/>
</dbReference>
<protein>
    <submittedName>
        <fullName evidence="5">AraC family transcriptional regulator</fullName>
    </submittedName>
</protein>
<dbReference type="AlphaFoldDB" id="A0A4Y8L3N1"/>
<proteinExistence type="predicted"/>
<dbReference type="GO" id="GO:0003700">
    <property type="term" value="F:DNA-binding transcription factor activity"/>
    <property type="evidence" value="ECO:0007669"/>
    <property type="project" value="InterPro"/>
</dbReference>
<dbReference type="RefSeq" id="WP_134436074.1">
    <property type="nucleotide sequence ID" value="NZ_SOML01000004.1"/>
</dbReference>